<protein>
    <submittedName>
        <fullName evidence="4">1-acyl-sn-glycerol-3-phosphate acyltransferase</fullName>
    </submittedName>
</protein>
<proteinExistence type="predicted"/>
<dbReference type="GO" id="GO:0006654">
    <property type="term" value="P:phosphatidic acid biosynthetic process"/>
    <property type="evidence" value="ECO:0007669"/>
    <property type="project" value="TreeGrafter"/>
</dbReference>
<dbReference type="Proteomes" id="UP000516013">
    <property type="component" value="Chromosome"/>
</dbReference>
<dbReference type="PANTHER" id="PTHR10434:SF11">
    <property type="entry name" value="1-ACYL-SN-GLYCEROL-3-PHOSPHATE ACYLTRANSFERASE"/>
    <property type="match status" value="1"/>
</dbReference>
<keyword evidence="5" id="KW-1185">Reference proteome</keyword>
<dbReference type="GO" id="GO:0003841">
    <property type="term" value="F:1-acylglycerol-3-phosphate O-acyltransferase activity"/>
    <property type="evidence" value="ECO:0007669"/>
    <property type="project" value="TreeGrafter"/>
</dbReference>
<accession>A0A7H0EZH4</accession>
<evidence type="ECO:0000313" key="5">
    <source>
        <dbReference type="Proteomes" id="UP000516013"/>
    </source>
</evidence>
<dbReference type="AlphaFoldDB" id="A0A7H0EZH4"/>
<dbReference type="EMBL" id="CP060822">
    <property type="protein sequence ID" value="QNP29190.1"/>
    <property type="molecule type" value="Genomic_DNA"/>
</dbReference>
<dbReference type="SUPFAM" id="SSF69593">
    <property type="entry name" value="Glycerol-3-phosphate (1)-acyltransferase"/>
    <property type="match status" value="1"/>
</dbReference>
<dbReference type="CDD" id="cd07989">
    <property type="entry name" value="LPLAT_AGPAT-like"/>
    <property type="match status" value="1"/>
</dbReference>
<dbReference type="SMART" id="SM00563">
    <property type="entry name" value="PlsC"/>
    <property type="match status" value="1"/>
</dbReference>
<dbReference type="KEGG" id="ccur:IAR63_15330"/>
<evidence type="ECO:0000256" key="1">
    <source>
        <dbReference type="ARBA" id="ARBA00022679"/>
    </source>
</evidence>
<name>A0A7H0EZH4_9CYAN</name>
<gene>
    <name evidence="4" type="ORF">IAR63_15330</name>
</gene>
<dbReference type="PANTHER" id="PTHR10434">
    <property type="entry name" value="1-ACYL-SN-GLYCEROL-3-PHOSPHATE ACYLTRANSFERASE"/>
    <property type="match status" value="1"/>
</dbReference>
<feature type="domain" description="Phospholipid/glycerol acyltransferase" evidence="3">
    <location>
        <begin position="69"/>
        <end position="192"/>
    </location>
</feature>
<evidence type="ECO:0000256" key="2">
    <source>
        <dbReference type="ARBA" id="ARBA00023315"/>
    </source>
</evidence>
<evidence type="ECO:0000259" key="3">
    <source>
        <dbReference type="SMART" id="SM00563"/>
    </source>
</evidence>
<dbReference type="Pfam" id="PF01553">
    <property type="entry name" value="Acyltransferase"/>
    <property type="match status" value="1"/>
</dbReference>
<dbReference type="InterPro" id="IPR002123">
    <property type="entry name" value="Plipid/glycerol_acylTrfase"/>
</dbReference>
<dbReference type="RefSeq" id="WP_187705868.1">
    <property type="nucleotide sequence ID" value="NZ_CP060822.1"/>
</dbReference>
<organism evidence="4 5">
    <name type="scientific">Cylindrospermopsis curvispora GIHE-G1</name>
    <dbReference type="NCBI Taxonomy" id="2666332"/>
    <lineage>
        <taxon>Bacteria</taxon>
        <taxon>Bacillati</taxon>
        <taxon>Cyanobacteriota</taxon>
        <taxon>Cyanophyceae</taxon>
        <taxon>Nostocales</taxon>
        <taxon>Aphanizomenonaceae</taxon>
        <taxon>Cylindrospermopsis</taxon>
    </lineage>
</organism>
<evidence type="ECO:0000313" key="4">
    <source>
        <dbReference type="EMBL" id="QNP29190.1"/>
    </source>
</evidence>
<keyword evidence="1 4" id="KW-0808">Transferase</keyword>
<sequence length="255" mass="28550">MKESHSASTSFAGQSPNICLDPPFSHTRSWISPWLTPLAYWLGYNLVIPWFFGRIDVAGQQHIPTKGAVILAPTHRSRWDPLLLAYAAGRYITGRDLRFMVMSSECRGIQGWFILSMGGFAVNLQRPGIRSLRHAIDLILGGEMLVIYPEGGIFRDGKIHPLKSGIARLSINAQSLDPNLDIKIIPVAINYDRPYPNWGTKVKIRIGEPVKVMDYMHGCLKQNAKYLTRDLRSKLEKVGDSQPDFSLGTNCLTNS</sequence>
<reference evidence="4 5" key="1">
    <citation type="submission" date="2020-08" db="EMBL/GenBank/DDBJ databases">
        <title>Complete genome sequence of Raphidiopsis curvispora isolated from drinking water reservoir in South Korea.</title>
        <authorList>
            <person name="Jeong J."/>
        </authorList>
    </citation>
    <scope>NUCLEOTIDE SEQUENCE [LARGE SCALE GENOMIC DNA]</scope>
    <source>
        <strain evidence="4 5">GIHE-G1</strain>
    </source>
</reference>
<keyword evidence="2 4" id="KW-0012">Acyltransferase</keyword>